<keyword evidence="3" id="KW-1185">Reference proteome</keyword>
<reference evidence="2 3" key="1">
    <citation type="submission" date="2019-05" db="EMBL/GenBank/DDBJ databases">
        <title>Another draft genome of Portunus trituberculatus and its Hox gene families provides insights of decapod evolution.</title>
        <authorList>
            <person name="Jeong J.-H."/>
            <person name="Song I."/>
            <person name="Kim S."/>
            <person name="Choi T."/>
            <person name="Kim D."/>
            <person name="Ryu S."/>
            <person name="Kim W."/>
        </authorList>
    </citation>
    <scope>NUCLEOTIDE SEQUENCE [LARGE SCALE GENOMIC DNA]</scope>
    <source>
        <tissue evidence="2">Muscle</tissue>
    </source>
</reference>
<evidence type="ECO:0000313" key="3">
    <source>
        <dbReference type="Proteomes" id="UP000324222"/>
    </source>
</evidence>
<feature type="region of interest" description="Disordered" evidence="1">
    <location>
        <begin position="53"/>
        <end position="110"/>
    </location>
</feature>
<dbReference type="EMBL" id="VSRR010087938">
    <property type="protein sequence ID" value="MPC91484.1"/>
    <property type="molecule type" value="Genomic_DNA"/>
</dbReference>
<sequence>MSVPRWAVPQGTDTLGHGGARGTEAGGPGVTGLAGWCLRPLIGWRRELSTGGGFREFPRLHTRPSPPAARRSASPSRFLSVLTSVPRPQRTYFGRHAPNPGDTHTQPRPRPQVFQHHAVTLTFPPAVSSCPAFSCRDGSGKARQTLLQSLILTRQ</sequence>
<feature type="region of interest" description="Disordered" evidence="1">
    <location>
        <begin position="1"/>
        <end position="28"/>
    </location>
</feature>
<name>A0A5B7JGK9_PORTR</name>
<evidence type="ECO:0000313" key="2">
    <source>
        <dbReference type="EMBL" id="MPC91484.1"/>
    </source>
</evidence>
<dbReference type="Proteomes" id="UP000324222">
    <property type="component" value="Unassembled WGS sequence"/>
</dbReference>
<protein>
    <submittedName>
        <fullName evidence="2">Uncharacterized protein</fullName>
    </submittedName>
</protein>
<proteinExistence type="predicted"/>
<accession>A0A5B7JGK9</accession>
<evidence type="ECO:0000256" key="1">
    <source>
        <dbReference type="SAM" id="MobiDB-lite"/>
    </source>
</evidence>
<feature type="compositionally biased region" description="Low complexity" evidence="1">
    <location>
        <begin position="68"/>
        <end position="77"/>
    </location>
</feature>
<organism evidence="2 3">
    <name type="scientific">Portunus trituberculatus</name>
    <name type="common">Swimming crab</name>
    <name type="synonym">Neptunus trituberculatus</name>
    <dbReference type="NCBI Taxonomy" id="210409"/>
    <lineage>
        <taxon>Eukaryota</taxon>
        <taxon>Metazoa</taxon>
        <taxon>Ecdysozoa</taxon>
        <taxon>Arthropoda</taxon>
        <taxon>Crustacea</taxon>
        <taxon>Multicrustacea</taxon>
        <taxon>Malacostraca</taxon>
        <taxon>Eumalacostraca</taxon>
        <taxon>Eucarida</taxon>
        <taxon>Decapoda</taxon>
        <taxon>Pleocyemata</taxon>
        <taxon>Brachyura</taxon>
        <taxon>Eubrachyura</taxon>
        <taxon>Portunoidea</taxon>
        <taxon>Portunidae</taxon>
        <taxon>Portuninae</taxon>
        <taxon>Portunus</taxon>
    </lineage>
</organism>
<comment type="caution">
    <text evidence="2">The sequence shown here is derived from an EMBL/GenBank/DDBJ whole genome shotgun (WGS) entry which is preliminary data.</text>
</comment>
<feature type="compositionally biased region" description="Gly residues" evidence="1">
    <location>
        <begin position="16"/>
        <end position="28"/>
    </location>
</feature>
<dbReference type="AlphaFoldDB" id="A0A5B7JGK9"/>
<gene>
    <name evidence="2" type="ORF">E2C01_086524</name>
</gene>